<reference evidence="2" key="1">
    <citation type="submission" date="2021-07" db="EMBL/GenBank/DDBJ databases">
        <title>Draft genome of Mortierella alpina, strain LL118, isolated from an aspen leaf litter sample.</title>
        <authorList>
            <person name="Yang S."/>
            <person name="Vinatzer B.A."/>
        </authorList>
    </citation>
    <scope>NUCLEOTIDE SEQUENCE</scope>
    <source>
        <strain evidence="2">LL118</strain>
    </source>
</reference>
<feature type="compositionally biased region" description="Low complexity" evidence="1">
    <location>
        <begin position="120"/>
        <end position="141"/>
    </location>
</feature>
<protein>
    <submittedName>
        <fullName evidence="2">Uncharacterized protein</fullName>
    </submittedName>
</protein>
<feature type="compositionally biased region" description="Basic and acidic residues" evidence="1">
    <location>
        <begin position="101"/>
        <end position="119"/>
    </location>
</feature>
<sequence length="184" mass="21748">MIQRTEQQEQFLRQRELQTQEELSKLQEEQDQLEKEEQDRDQLLDNEEESLLDQDPETVRRRQEESLGLWMTDSEYDALNQSPNSNSNEPSRNSPFDLYADDFKEVQGVVERRSEEERSSASSSPSVQSRRSATASSLLSTRKSRRLQQRQIPTEKEMLNWPVVNAAQFEDRQDEQQDEYDDMV</sequence>
<name>A0A9P8D2G6_MORAP</name>
<evidence type="ECO:0000313" key="2">
    <source>
        <dbReference type="EMBL" id="KAG9327261.1"/>
    </source>
</evidence>
<comment type="caution">
    <text evidence="2">The sequence shown here is derived from an EMBL/GenBank/DDBJ whole genome shotgun (WGS) entry which is preliminary data.</text>
</comment>
<evidence type="ECO:0000256" key="1">
    <source>
        <dbReference type="SAM" id="MobiDB-lite"/>
    </source>
</evidence>
<feature type="compositionally biased region" description="Basic and acidic residues" evidence="1">
    <location>
        <begin position="22"/>
        <end position="43"/>
    </location>
</feature>
<dbReference type="Proteomes" id="UP000717515">
    <property type="component" value="Unassembled WGS sequence"/>
</dbReference>
<dbReference type="EMBL" id="JAIFTL010000007">
    <property type="protein sequence ID" value="KAG9327261.1"/>
    <property type="molecule type" value="Genomic_DNA"/>
</dbReference>
<accession>A0A9P8D2G6</accession>
<organism evidence="2 3">
    <name type="scientific">Mortierella alpina</name>
    <name type="common">Oleaginous fungus</name>
    <name type="synonym">Mortierella renispora</name>
    <dbReference type="NCBI Taxonomy" id="64518"/>
    <lineage>
        <taxon>Eukaryota</taxon>
        <taxon>Fungi</taxon>
        <taxon>Fungi incertae sedis</taxon>
        <taxon>Mucoromycota</taxon>
        <taxon>Mortierellomycotina</taxon>
        <taxon>Mortierellomycetes</taxon>
        <taxon>Mortierellales</taxon>
        <taxon>Mortierellaceae</taxon>
        <taxon>Mortierella</taxon>
    </lineage>
</organism>
<gene>
    <name evidence="2" type="ORF">KVV02_002714</name>
</gene>
<dbReference type="AlphaFoldDB" id="A0A9P8D2G6"/>
<evidence type="ECO:0000313" key="3">
    <source>
        <dbReference type="Proteomes" id="UP000717515"/>
    </source>
</evidence>
<feature type="region of interest" description="Disordered" evidence="1">
    <location>
        <begin position="22"/>
        <end position="159"/>
    </location>
</feature>
<feature type="compositionally biased region" description="Acidic residues" evidence="1">
    <location>
        <begin position="44"/>
        <end position="56"/>
    </location>
</feature>
<proteinExistence type="predicted"/>
<feature type="compositionally biased region" description="Low complexity" evidence="1">
    <location>
        <begin position="80"/>
        <end position="95"/>
    </location>
</feature>